<dbReference type="Pfam" id="PF06094">
    <property type="entry name" value="GGACT"/>
    <property type="match status" value="1"/>
</dbReference>
<dbReference type="InterPro" id="IPR036568">
    <property type="entry name" value="GGCT-like_sf"/>
</dbReference>
<proteinExistence type="predicted"/>
<name>A0A1Y5STU2_9RHOB</name>
<sequence length="216" mass="23294">MTDQTHWPRFFGYGSLVNLATHSYPDPRPATLKGWRRVWCQAKARPVAFLSVEPHTSTIHGITAAVPNADWAALDAREHAYLRRDVSDQFRTATAVYEANPALTAPPSTGHPILLSYLDVVIAGFATLGPDGPDHFFQTTTGWGPVLDDRSDPLYPRAQRLAARTRDIVDAHLKALAVPVQPAENAGLLVDAIKGAGVPASVVHDAQGQPNGKPGK</sequence>
<dbReference type="InterPro" id="IPR009288">
    <property type="entry name" value="AIG2-like_dom"/>
</dbReference>
<dbReference type="CDD" id="cd06661">
    <property type="entry name" value="GGCT_like"/>
    <property type="match status" value="1"/>
</dbReference>
<keyword evidence="3" id="KW-1185">Reference proteome</keyword>
<evidence type="ECO:0000313" key="2">
    <source>
        <dbReference type="EMBL" id="SLN46786.1"/>
    </source>
</evidence>
<dbReference type="SUPFAM" id="SSF110857">
    <property type="entry name" value="Gamma-glutamyl cyclotransferase-like"/>
    <property type="match status" value="1"/>
</dbReference>
<dbReference type="Proteomes" id="UP000193623">
    <property type="component" value="Unassembled WGS sequence"/>
</dbReference>
<dbReference type="Gene3D" id="3.10.490.10">
    <property type="entry name" value="Gamma-glutamyl cyclotransferase-like"/>
    <property type="match status" value="1"/>
</dbReference>
<evidence type="ECO:0000313" key="3">
    <source>
        <dbReference type="Proteomes" id="UP000193623"/>
    </source>
</evidence>
<accession>A0A1Y5STU2</accession>
<gene>
    <name evidence="2" type="ORF">PSJ8397_02444</name>
</gene>
<dbReference type="AlphaFoldDB" id="A0A1Y5STU2"/>
<dbReference type="EMBL" id="FWFT01000003">
    <property type="protein sequence ID" value="SLN46786.1"/>
    <property type="molecule type" value="Genomic_DNA"/>
</dbReference>
<dbReference type="InterPro" id="IPR013024">
    <property type="entry name" value="GGCT-like"/>
</dbReference>
<reference evidence="2 3" key="1">
    <citation type="submission" date="2017-03" db="EMBL/GenBank/DDBJ databases">
        <authorList>
            <person name="Afonso C.L."/>
            <person name="Miller P.J."/>
            <person name="Scott M.A."/>
            <person name="Spackman E."/>
            <person name="Goraichik I."/>
            <person name="Dimitrov K.M."/>
            <person name="Suarez D.L."/>
            <person name="Swayne D.E."/>
        </authorList>
    </citation>
    <scope>NUCLEOTIDE SEQUENCE [LARGE SCALE GENOMIC DNA]</scope>
    <source>
        <strain evidence="2 3">CECT 8397</strain>
    </source>
</reference>
<feature type="domain" description="Gamma-glutamylcyclotransferase AIG2-like" evidence="1">
    <location>
        <begin position="11"/>
        <end position="100"/>
    </location>
</feature>
<evidence type="ECO:0000259" key="1">
    <source>
        <dbReference type="Pfam" id="PF06094"/>
    </source>
</evidence>
<protein>
    <recommendedName>
        <fullName evidence="1">Gamma-glutamylcyclotransferase AIG2-like domain-containing protein</fullName>
    </recommendedName>
</protein>
<organism evidence="2 3">
    <name type="scientific">Pseudooctadecabacter jejudonensis</name>
    <dbReference type="NCBI Taxonomy" id="1391910"/>
    <lineage>
        <taxon>Bacteria</taxon>
        <taxon>Pseudomonadati</taxon>
        <taxon>Pseudomonadota</taxon>
        <taxon>Alphaproteobacteria</taxon>
        <taxon>Rhodobacterales</taxon>
        <taxon>Paracoccaceae</taxon>
        <taxon>Pseudooctadecabacter</taxon>
    </lineage>
</organism>